<dbReference type="OrthoDB" id="1822935at2"/>
<evidence type="ECO:0000313" key="3">
    <source>
        <dbReference type="Proteomes" id="UP000019365"/>
    </source>
</evidence>
<sequence length="114" mass="12813">MENAEITALAVVAFIAVLEICCFFICSRLRGKSYPLCTVLPIFAEDDELERRLEYIGTLIEDGSSCVETLILLDCGGSDGQIELCREFCSHFRSAELLAQEDIEDAMRRFIHLS</sequence>
<accession>W7UGI5</accession>
<gene>
    <name evidence="2" type="ORF">RF007C_11770</name>
</gene>
<keyword evidence="1" id="KW-1133">Transmembrane helix</keyword>
<dbReference type="Proteomes" id="UP000019365">
    <property type="component" value="Unassembled WGS sequence"/>
</dbReference>
<proteinExistence type="predicted"/>
<feature type="transmembrane region" description="Helical" evidence="1">
    <location>
        <begin position="6"/>
        <end position="26"/>
    </location>
</feature>
<keyword evidence="1" id="KW-0472">Membrane</keyword>
<dbReference type="PATRIC" id="fig|1341157.4.peg.944"/>
<dbReference type="AlphaFoldDB" id="W7UGI5"/>
<dbReference type="RefSeq" id="WP_037297669.1">
    <property type="nucleotide sequence ID" value="NZ_ATAX01000016.1"/>
</dbReference>
<reference evidence="2 3" key="1">
    <citation type="journal article" date="2014" name="PLoS ONE">
        <title>Rumen cellulosomics: divergent fiber-degrading strategies revealed by comparative genome-wide analysis of six ruminococcal strains.</title>
        <authorList>
            <person name="Dassa B."/>
            <person name="Borovok I."/>
            <person name="Ruimy-Israeli V."/>
            <person name="Lamed R."/>
            <person name="Flint H.J."/>
            <person name="Duncan S.H."/>
            <person name="Henrissat B."/>
            <person name="Coutinho P."/>
            <person name="Morrison M."/>
            <person name="Mosoni P."/>
            <person name="Yeoman C.J."/>
            <person name="White B.A."/>
            <person name="Bayer E.A."/>
        </authorList>
    </citation>
    <scope>NUCLEOTIDE SEQUENCE [LARGE SCALE GENOMIC DNA]</scope>
    <source>
        <strain evidence="2 3">007c</strain>
    </source>
</reference>
<comment type="caution">
    <text evidence="2">The sequence shown here is derived from an EMBL/GenBank/DDBJ whole genome shotgun (WGS) entry which is preliminary data.</text>
</comment>
<dbReference type="EMBL" id="ATAX01000016">
    <property type="protein sequence ID" value="EWM54281.1"/>
    <property type="molecule type" value="Genomic_DNA"/>
</dbReference>
<evidence type="ECO:0000313" key="2">
    <source>
        <dbReference type="EMBL" id="EWM54281.1"/>
    </source>
</evidence>
<protein>
    <recommendedName>
        <fullName evidence="4">Glycosyltransferase 2-like domain-containing protein</fullName>
    </recommendedName>
</protein>
<name>W7UGI5_RUMFL</name>
<evidence type="ECO:0000256" key="1">
    <source>
        <dbReference type="SAM" id="Phobius"/>
    </source>
</evidence>
<keyword evidence="1" id="KW-0812">Transmembrane</keyword>
<organism evidence="2 3">
    <name type="scientific">Ruminococcus flavefaciens 007c</name>
    <dbReference type="NCBI Taxonomy" id="1341157"/>
    <lineage>
        <taxon>Bacteria</taxon>
        <taxon>Bacillati</taxon>
        <taxon>Bacillota</taxon>
        <taxon>Clostridia</taxon>
        <taxon>Eubacteriales</taxon>
        <taxon>Oscillospiraceae</taxon>
        <taxon>Ruminococcus</taxon>
    </lineage>
</organism>
<evidence type="ECO:0008006" key="4">
    <source>
        <dbReference type="Google" id="ProtNLM"/>
    </source>
</evidence>
<keyword evidence="3" id="KW-1185">Reference proteome</keyword>